<evidence type="ECO:0000313" key="8">
    <source>
        <dbReference type="Proteomes" id="UP000178184"/>
    </source>
</evidence>
<dbReference type="InterPro" id="IPR005813">
    <property type="entry name" value="Ribosomal_bL20"/>
</dbReference>
<protein>
    <recommendedName>
        <fullName evidence="4 5">Large ribosomal subunit protein bL20</fullName>
    </recommendedName>
</protein>
<accession>A0A1F6WPS2</accession>
<dbReference type="GO" id="GO:0019843">
    <property type="term" value="F:rRNA binding"/>
    <property type="evidence" value="ECO:0007669"/>
    <property type="project" value="UniProtKB-UniRule"/>
</dbReference>
<dbReference type="EMBL" id="MFUO01000019">
    <property type="protein sequence ID" value="OGI83824.1"/>
    <property type="molecule type" value="Genomic_DNA"/>
</dbReference>
<keyword evidence="5 6" id="KW-0699">rRNA-binding</keyword>
<dbReference type="PANTHER" id="PTHR10986">
    <property type="entry name" value="39S RIBOSOMAL PROTEIN L20"/>
    <property type="match status" value="1"/>
</dbReference>
<evidence type="ECO:0000256" key="3">
    <source>
        <dbReference type="ARBA" id="ARBA00023274"/>
    </source>
</evidence>
<keyword evidence="3 5" id="KW-0687">Ribonucleoprotein</keyword>
<dbReference type="GO" id="GO:1990904">
    <property type="term" value="C:ribonucleoprotein complex"/>
    <property type="evidence" value="ECO:0007669"/>
    <property type="project" value="UniProtKB-KW"/>
</dbReference>
<comment type="similarity">
    <text evidence="1 5 6">Belongs to the bacterial ribosomal protein bL20 family.</text>
</comment>
<proteinExistence type="inferred from homology"/>
<evidence type="ECO:0000256" key="1">
    <source>
        <dbReference type="ARBA" id="ARBA00007698"/>
    </source>
</evidence>
<reference evidence="7 8" key="1">
    <citation type="journal article" date="2016" name="Nat. Commun.">
        <title>Thousands of microbial genomes shed light on interconnected biogeochemical processes in an aquifer system.</title>
        <authorList>
            <person name="Anantharaman K."/>
            <person name="Brown C.T."/>
            <person name="Hug L.A."/>
            <person name="Sharon I."/>
            <person name="Castelle C.J."/>
            <person name="Probst A.J."/>
            <person name="Thomas B.C."/>
            <person name="Singh A."/>
            <person name="Wilkins M.J."/>
            <person name="Karaoz U."/>
            <person name="Brodie E.L."/>
            <person name="Williams K.H."/>
            <person name="Hubbard S.S."/>
            <person name="Banfield J.F."/>
        </authorList>
    </citation>
    <scope>NUCLEOTIDE SEQUENCE [LARGE SCALE GENOMIC DNA]</scope>
</reference>
<dbReference type="GO" id="GO:0006412">
    <property type="term" value="P:translation"/>
    <property type="evidence" value="ECO:0007669"/>
    <property type="project" value="InterPro"/>
</dbReference>
<dbReference type="InterPro" id="IPR035566">
    <property type="entry name" value="Ribosomal_protein_bL20_C"/>
</dbReference>
<keyword evidence="2 5" id="KW-0689">Ribosomal protein</keyword>
<dbReference type="STRING" id="1801764.A2903_00220"/>
<dbReference type="HAMAP" id="MF_00382">
    <property type="entry name" value="Ribosomal_bL20"/>
    <property type="match status" value="1"/>
</dbReference>
<dbReference type="GO" id="GO:0000027">
    <property type="term" value="P:ribosomal large subunit assembly"/>
    <property type="evidence" value="ECO:0007669"/>
    <property type="project" value="UniProtKB-UniRule"/>
</dbReference>
<organism evidence="7 8">
    <name type="scientific">Candidatus Nomurabacteria bacterium RIFCSPLOWO2_01_FULL_33_17</name>
    <dbReference type="NCBI Taxonomy" id="1801764"/>
    <lineage>
        <taxon>Bacteria</taxon>
        <taxon>Candidatus Nomuraibacteriota</taxon>
    </lineage>
</organism>
<evidence type="ECO:0000256" key="6">
    <source>
        <dbReference type="RuleBase" id="RU000560"/>
    </source>
</evidence>
<evidence type="ECO:0000313" key="7">
    <source>
        <dbReference type="EMBL" id="OGI83824.1"/>
    </source>
</evidence>
<dbReference type="NCBIfam" id="TIGR01032">
    <property type="entry name" value="rplT_bact"/>
    <property type="match status" value="1"/>
</dbReference>
<dbReference type="FunFam" id="1.10.1900.20:FF:000001">
    <property type="entry name" value="50S ribosomal protein L20"/>
    <property type="match status" value="1"/>
</dbReference>
<sequence length="115" mass="13140">MTRVKRGTIKNKKRKNVLKAAKGYRFGRSTKEAAAKDALRHAGAYAFAHRKDKKTDRRGLWQMTISAAAREFGFSYSKFIDSMKKKKIVVDRKILADLAYSEPETFKRIVDKLGA</sequence>
<dbReference type="Gene3D" id="6.10.160.10">
    <property type="match status" value="1"/>
</dbReference>
<dbReference type="AlphaFoldDB" id="A0A1F6WPS2"/>
<name>A0A1F6WPS2_9BACT</name>
<dbReference type="SUPFAM" id="SSF74731">
    <property type="entry name" value="Ribosomal protein L20"/>
    <property type="match status" value="1"/>
</dbReference>
<dbReference type="Proteomes" id="UP000178184">
    <property type="component" value="Unassembled WGS sequence"/>
</dbReference>
<evidence type="ECO:0000256" key="5">
    <source>
        <dbReference type="HAMAP-Rule" id="MF_00382"/>
    </source>
</evidence>
<keyword evidence="5 6" id="KW-0694">RNA-binding</keyword>
<comment type="caution">
    <text evidence="7">The sequence shown here is derived from an EMBL/GenBank/DDBJ whole genome shotgun (WGS) entry which is preliminary data.</text>
</comment>
<dbReference type="Pfam" id="PF00453">
    <property type="entry name" value="Ribosomal_L20"/>
    <property type="match status" value="1"/>
</dbReference>
<dbReference type="GO" id="GO:0003735">
    <property type="term" value="F:structural constituent of ribosome"/>
    <property type="evidence" value="ECO:0007669"/>
    <property type="project" value="InterPro"/>
</dbReference>
<dbReference type="PRINTS" id="PR00062">
    <property type="entry name" value="RIBOSOMALL20"/>
</dbReference>
<dbReference type="Gene3D" id="1.10.1900.20">
    <property type="entry name" value="Ribosomal protein L20"/>
    <property type="match status" value="1"/>
</dbReference>
<evidence type="ECO:0000256" key="4">
    <source>
        <dbReference type="ARBA" id="ARBA00035172"/>
    </source>
</evidence>
<evidence type="ECO:0000256" key="2">
    <source>
        <dbReference type="ARBA" id="ARBA00022980"/>
    </source>
</evidence>
<dbReference type="GO" id="GO:0005840">
    <property type="term" value="C:ribosome"/>
    <property type="evidence" value="ECO:0007669"/>
    <property type="project" value="UniProtKB-KW"/>
</dbReference>
<dbReference type="CDD" id="cd07026">
    <property type="entry name" value="Ribosomal_L20"/>
    <property type="match status" value="1"/>
</dbReference>
<comment type="function">
    <text evidence="5 6">Binds directly to 23S ribosomal RNA and is necessary for the in vitro assembly process of the 50S ribosomal subunit. It is not involved in the protein synthesizing functions of that subunit.</text>
</comment>
<gene>
    <name evidence="5" type="primary">rplT</name>
    <name evidence="7" type="ORF">A2903_00220</name>
</gene>